<sequence length="162" mass="17906">MLHHASFCVRDPALVAEVLTEMLAATVLRAPAPPFPPNSWFVLYGDEAGSFIEILPWQTVLTPDSRFGIAQDEAMRPYSGAHVLLSTPKSEAEIEALAEPHGWPTQRVDARLFKVLKLWIENTALVEFLTPDTRQAYVETFGGLGIPDLNGKLRRLENPGAV</sequence>
<evidence type="ECO:0000313" key="1">
    <source>
        <dbReference type="EMBL" id="MBK1870020.1"/>
    </source>
</evidence>
<keyword evidence="2" id="KW-1185">Reference proteome</keyword>
<evidence type="ECO:0000313" key="2">
    <source>
        <dbReference type="Proteomes" id="UP000616151"/>
    </source>
</evidence>
<name>A0ACC5RBH8_9HYPH</name>
<dbReference type="EMBL" id="JAENHL010000008">
    <property type="protein sequence ID" value="MBK1870020.1"/>
    <property type="molecule type" value="Genomic_DNA"/>
</dbReference>
<protein>
    <submittedName>
        <fullName evidence="1">Uncharacterized protein</fullName>
    </submittedName>
</protein>
<comment type="caution">
    <text evidence="1">The sequence shown here is derived from an EMBL/GenBank/DDBJ whole genome shotgun (WGS) entry which is preliminary data.</text>
</comment>
<organism evidence="1 2">
    <name type="scientific">Taklimakanibacter albus</name>
    <dbReference type="NCBI Taxonomy" id="2800327"/>
    <lineage>
        <taxon>Bacteria</taxon>
        <taxon>Pseudomonadati</taxon>
        <taxon>Pseudomonadota</taxon>
        <taxon>Alphaproteobacteria</taxon>
        <taxon>Hyphomicrobiales</taxon>
        <taxon>Aestuariivirgaceae</taxon>
        <taxon>Taklimakanibacter</taxon>
    </lineage>
</organism>
<accession>A0ACC5RBH8</accession>
<proteinExistence type="predicted"/>
<gene>
    <name evidence="1" type="ORF">JHL16_26885</name>
</gene>
<reference evidence="1" key="1">
    <citation type="submission" date="2021-01" db="EMBL/GenBank/DDBJ databases">
        <authorList>
            <person name="Sun Q."/>
        </authorList>
    </citation>
    <scope>NUCLEOTIDE SEQUENCE</scope>
    <source>
        <strain evidence="1">YIM B02566</strain>
    </source>
</reference>
<dbReference type="Proteomes" id="UP000616151">
    <property type="component" value="Unassembled WGS sequence"/>
</dbReference>